<evidence type="ECO:0000256" key="12">
    <source>
        <dbReference type="ARBA" id="ARBA00022777"/>
    </source>
</evidence>
<comment type="catalytic activity">
    <reaction evidence="18">
        <text>L-threonyl-[protein] + ATP = O-phospho-L-threonyl-[protein] + ADP + H(+)</text>
        <dbReference type="Rhea" id="RHEA:46608"/>
        <dbReference type="Rhea" id="RHEA-COMP:11060"/>
        <dbReference type="Rhea" id="RHEA-COMP:11605"/>
        <dbReference type="ChEBI" id="CHEBI:15378"/>
        <dbReference type="ChEBI" id="CHEBI:30013"/>
        <dbReference type="ChEBI" id="CHEBI:30616"/>
        <dbReference type="ChEBI" id="CHEBI:61977"/>
        <dbReference type="ChEBI" id="CHEBI:456216"/>
        <dbReference type="EC" id="2.7.11.1"/>
    </reaction>
</comment>
<dbReference type="EC" id="2.7.11.1" evidence="4"/>
<feature type="region of interest" description="Disordered" evidence="21">
    <location>
        <begin position="737"/>
        <end position="777"/>
    </location>
</feature>
<keyword evidence="7" id="KW-0808">Transferase</keyword>
<dbReference type="InterPro" id="IPR017441">
    <property type="entry name" value="Protein_kinase_ATP_BS"/>
</dbReference>
<evidence type="ECO:0000256" key="14">
    <source>
        <dbReference type="ARBA" id="ARBA00022989"/>
    </source>
</evidence>
<accession>A0A8T0J1U3</accession>
<evidence type="ECO:0000256" key="2">
    <source>
        <dbReference type="ARBA" id="ARBA00008536"/>
    </source>
</evidence>
<evidence type="ECO:0000256" key="18">
    <source>
        <dbReference type="ARBA" id="ARBA00047899"/>
    </source>
</evidence>
<evidence type="ECO:0000256" key="16">
    <source>
        <dbReference type="ARBA" id="ARBA00023170"/>
    </source>
</evidence>
<dbReference type="GO" id="GO:0004674">
    <property type="term" value="F:protein serine/threonine kinase activity"/>
    <property type="evidence" value="ECO:0007669"/>
    <property type="project" value="UniProtKB-KW"/>
</dbReference>
<evidence type="ECO:0000256" key="19">
    <source>
        <dbReference type="ARBA" id="ARBA00048679"/>
    </source>
</evidence>
<keyword evidence="11 20" id="KW-0547">Nucleotide-binding</keyword>
<dbReference type="Pfam" id="PF00139">
    <property type="entry name" value="Lectin_legB"/>
    <property type="match status" value="1"/>
</dbReference>
<evidence type="ECO:0000256" key="3">
    <source>
        <dbReference type="ARBA" id="ARBA00010217"/>
    </source>
</evidence>
<keyword evidence="5" id="KW-1003">Cell membrane</keyword>
<feature type="signal peptide" evidence="23">
    <location>
        <begin position="1"/>
        <end position="26"/>
    </location>
</feature>
<evidence type="ECO:0000259" key="24">
    <source>
        <dbReference type="PROSITE" id="PS50011"/>
    </source>
</evidence>
<dbReference type="PROSITE" id="PS00107">
    <property type="entry name" value="PROTEIN_KINASE_ATP"/>
    <property type="match status" value="1"/>
</dbReference>
<feature type="compositionally biased region" description="Low complexity" evidence="21">
    <location>
        <begin position="744"/>
        <end position="757"/>
    </location>
</feature>
<evidence type="ECO:0000256" key="10">
    <source>
        <dbReference type="ARBA" id="ARBA00022734"/>
    </source>
</evidence>
<dbReference type="AlphaFoldDB" id="A0A8T0J1U3"/>
<name>A0A8T0J1U3_CERPU</name>
<evidence type="ECO:0000256" key="6">
    <source>
        <dbReference type="ARBA" id="ARBA00022527"/>
    </source>
</evidence>
<dbReference type="GO" id="GO:0002229">
    <property type="term" value="P:defense response to oomycetes"/>
    <property type="evidence" value="ECO:0007669"/>
    <property type="project" value="UniProtKB-ARBA"/>
</dbReference>
<dbReference type="Pfam" id="PF07714">
    <property type="entry name" value="PK_Tyr_Ser-Thr"/>
    <property type="match status" value="1"/>
</dbReference>
<feature type="domain" description="Protein kinase" evidence="24">
    <location>
        <begin position="375"/>
        <end position="690"/>
    </location>
</feature>
<keyword evidence="6" id="KW-0723">Serine/threonine-protein kinase</keyword>
<keyword evidence="26" id="KW-1185">Reference proteome</keyword>
<evidence type="ECO:0000313" key="26">
    <source>
        <dbReference type="Proteomes" id="UP000822688"/>
    </source>
</evidence>
<evidence type="ECO:0000256" key="1">
    <source>
        <dbReference type="ARBA" id="ARBA00004251"/>
    </source>
</evidence>
<evidence type="ECO:0000256" key="23">
    <source>
        <dbReference type="SAM" id="SignalP"/>
    </source>
</evidence>
<evidence type="ECO:0000256" key="8">
    <source>
        <dbReference type="ARBA" id="ARBA00022692"/>
    </source>
</evidence>
<comment type="caution">
    <text evidence="25">The sequence shown here is derived from an EMBL/GenBank/DDBJ whole genome shotgun (WGS) entry which is preliminary data.</text>
</comment>
<evidence type="ECO:0000256" key="4">
    <source>
        <dbReference type="ARBA" id="ARBA00012513"/>
    </source>
</evidence>
<dbReference type="InterPro" id="IPR050528">
    <property type="entry name" value="L-type_Lectin-RKs"/>
</dbReference>
<keyword evidence="8 22" id="KW-0812">Transmembrane</keyword>
<evidence type="ECO:0000256" key="11">
    <source>
        <dbReference type="ARBA" id="ARBA00022741"/>
    </source>
</evidence>
<dbReference type="FunFam" id="1.10.510.10:FF:000240">
    <property type="entry name" value="Lectin-domain containing receptor kinase A4.3"/>
    <property type="match status" value="1"/>
</dbReference>
<evidence type="ECO:0000256" key="15">
    <source>
        <dbReference type="ARBA" id="ARBA00023136"/>
    </source>
</evidence>
<dbReference type="GO" id="GO:0030246">
    <property type="term" value="F:carbohydrate binding"/>
    <property type="evidence" value="ECO:0007669"/>
    <property type="project" value="UniProtKB-KW"/>
</dbReference>
<dbReference type="PROSITE" id="PS00108">
    <property type="entry name" value="PROTEIN_KINASE_ST"/>
    <property type="match status" value="1"/>
</dbReference>
<evidence type="ECO:0000256" key="9">
    <source>
        <dbReference type="ARBA" id="ARBA00022729"/>
    </source>
</evidence>
<feature type="compositionally biased region" description="Polar residues" evidence="21">
    <location>
        <begin position="758"/>
        <end position="777"/>
    </location>
</feature>
<keyword evidence="16" id="KW-0675">Receptor</keyword>
<evidence type="ECO:0000256" key="7">
    <source>
        <dbReference type="ARBA" id="ARBA00022679"/>
    </source>
</evidence>
<dbReference type="FunFam" id="3.30.200.20:FF:000542">
    <property type="entry name" value="Receptor-like serine/threonine-protein kinase At4g25390"/>
    <property type="match status" value="1"/>
</dbReference>
<keyword evidence="15 22" id="KW-0472">Membrane</keyword>
<keyword evidence="17" id="KW-0325">Glycoprotein</keyword>
<evidence type="ECO:0000256" key="21">
    <source>
        <dbReference type="SAM" id="MobiDB-lite"/>
    </source>
</evidence>
<feature type="transmembrane region" description="Helical" evidence="22">
    <location>
        <begin position="315"/>
        <end position="337"/>
    </location>
</feature>
<proteinExistence type="inferred from homology"/>
<comment type="similarity">
    <text evidence="2">In the N-terminal section; belongs to the leguminous lectin family.</text>
</comment>
<gene>
    <name evidence="25" type="ORF">KC19_2G273400</name>
</gene>
<dbReference type="InterPro" id="IPR013320">
    <property type="entry name" value="ConA-like_dom_sf"/>
</dbReference>
<dbReference type="Gene3D" id="1.10.510.10">
    <property type="entry name" value="Transferase(Phosphotransferase) domain 1"/>
    <property type="match status" value="1"/>
</dbReference>
<organism evidence="25 26">
    <name type="scientific">Ceratodon purpureus</name>
    <name type="common">Fire moss</name>
    <name type="synonym">Dicranum purpureum</name>
    <dbReference type="NCBI Taxonomy" id="3225"/>
    <lineage>
        <taxon>Eukaryota</taxon>
        <taxon>Viridiplantae</taxon>
        <taxon>Streptophyta</taxon>
        <taxon>Embryophyta</taxon>
        <taxon>Bryophyta</taxon>
        <taxon>Bryophytina</taxon>
        <taxon>Bryopsida</taxon>
        <taxon>Dicranidae</taxon>
        <taxon>Pseudoditrichales</taxon>
        <taxon>Ditrichaceae</taxon>
        <taxon>Ceratodon</taxon>
    </lineage>
</organism>
<evidence type="ECO:0000313" key="25">
    <source>
        <dbReference type="EMBL" id="KAG0588841.1"/>
    </source>
</evidence>
<keyword evidence="9 23" id="KW-0732">Signal</keyword>
<dbReference type="Proteomes" id="UP000822688">
    <property type="component" value="Chromosome 2"/>
</dbReference>
<protein>
    <recommendedName>
        <fullName evidence="4">non-specific serine/threonine protein kinase</fullName>
        <ecNumber evidence="4">2.7.11.1</ecNumber>
    </recommendedName>
</protein>
<comment type="catalytic activity">
    <reaction evidence="19">
        <text>L-seryl-[protein] + ATP = O-phospho-L-seryl-[protein] + ADP + H(+)</text>
        <dbReference type="Rhea" id="RHEA:17989"/>
        <dbReference type="Rhea" id="RHEA-COMP:9863"/>
        <dbReference type="Rhea" id="RHEA-COMP:11604"/>
        <dbReference type="ChEBI" id="CHEBI:15378"/>
        <dbReference type="ChEBI" id="CHEBI:29999"/>
        <dbReference type="ChEBI" id="CHEBI:30616"/>
        <dbReference type="ChEBI" id="CHEBI:83421"/>
        <dbReference type="ChEBI" id="CHEBI:456216"/>
        <dbReference type="EC" id="2.7.11.1"/>
    </reaction>
</comment>
<dbReference type="InterPro" id="IPR000719">
    <property type="entry name" value="Prot_kinase_dom"/>
</dbReference>
<reference evidence="25" key="1">
    <citation type="submission" date="2020-06" db="EMBL/GenBank/DDBJ databases">
        <title>WGS assembly of Ceratodon purpureus strain R40.</title>
        <authorList>
            <person name="Carey S.B."/>
            <person name="Jenkins J."/>
            <person name="Shu S."/>
            <person name="Lovell J.T."/>
            <person name="Sreedasyam A."/>
            <person name="Maumus F."/>
            <person name="Tiley G.P."/>
            <person name="Fernandez-Pozo N."/>
            <person name="Barry K."/>
            <person name="Chen C."/>
            <person name="Wang M."/>
            <person name="Lipzen A."/>
            <person name="Daum C."/>
            <person name="Saski C.A."/>
            <person name="Payton A.C."/>
            <person name="Mcbreen J.C."/>
            <person name="Conrad R.E."/>
            <person name="Kollar L.M."/>
            <person name="Olsson S."/>
            <person name="Huttunen S."/>
            <person name="Landis J.B."/>
            <person name="Wickett N.J."/>
            <person name="Johnson M.G."/>
            <person name="Rensing S.A."/>
            <person name="Grimwood J."/>
            <person name="Schmutz J."/>
            <person name="Mcdaniel S.F."/>
        </authorList>
    </citation>
    <scope>NUCLEOTIDE SEQUENCE</scope>
    <source>
        <strain evidence="25">R40</strain>
    </source>
</reference>
<feature type="binding site" evidence="20">
    <location>
        <position position="403"/>
    </location>
    <ligand>
        <name>ATP</name>
        <dbReference type="ChEBI" id="CHEBI:30616"/>
    </ligand>
</feature>
<dbReference type="SUPFAM" id="SSF49899">
    <property type="entry name" value="Concanavalin A-like lectins/glucanases"/>
    <property type="match status" value="1"/>
</dbReference>
<evidence type="ECO:0000256" key="20">
    <source>
        <dbReference type="PROSITE-ProRule" id="PRU10141"/>
    </source>
</evidence>
<evidence type="ECO:0000256" key="13">
    <source>
        <dbReference type="ARBA" id="ARBA00022840"/>
    </source>
</evidence>
<evidence type="ECO:0000256" key="5">
    <source>
        <dbReference type="ARBA" id="ARBA00022475"/>
    </source>
</evidence>
<dbReference type="GO" id="GO:0005886">
    <property type="term" value="C:plasma membrane"/>
    <property type="evidence" value="ECO:0007669"/>
    <property type="project" value="UniProtKB-SubCell"/>
</dbReference>
<dbReference type="InterPro" id="IPR001245">
    <property type="entry name" value="Ser-Thr/Tyr_kinase_cat_dom"/>
</dbReference>
<comment type="similarity">
    <text evidence="3">In the C-terminal section; belongs to the protein kinase superfamily. Ser/Thr protein kinase family.</text>
</comment>
<keyword evidence="14 22" id="KW-1133">Transmembrane helix</keyword>
<keyword evidence="12" id="KW-0418">Kinase</keyword>
<evidence type="ECO:0000256" key="22">
    <source>
        <dbReference type="SAM" id="Phobius"/>
    </source>
</evidence>
<dbReference type="InterPro" id="IPR008271">
    <property type="entry name" value="Ser/Thr_kinase_AS"/>
</dbReference>
<dbReference type="InterPro" id="IPR001220">
    <property type="entry name" value="Legume_lectin_dom"/>
</dbReference>
<dbReference type="Gene3D" id="3.30.200.20">
    <property type="entry name" value="Phosphorylase Kinase, domain 1"/>
    <property type="match status" value="1"/>
</dbReference>
<dbReference type="PROSITE" id="PS50011">
    <property type="entry name" value="PROTEIN_KINASE_DOM"/>
    <property type="match status" value="1"/>
</dbReference>
<dbReference type="PANTHER" id="PTHR27007">
    <property type="match status" value="1"/>
</dbReference>
<evidence type="ECO:0000256" key="17">
    <source>
        <dbReference type="ARBA" id="ARBA00023180"/>
    </source>
</evidence>
<dbReference type="SMART" id="SM00220">
    <property type="entry name" value="S_TKc"/>
    <property type="match status" value="1"/>
</dbReference>
<sequence>MRSCDHFVIRLLVIVVTVCVLGSSSSNVHVEAQNTNFSYASFSTPERFLMVEDVQHYADNLSFLMNARSAALQSSSCGRLLFEDKVRMKDSASGEVASFNTAFTFKISGPNIHVDPDFGVLHADGLAFTFAKNDSLMGQDAGSTLCLLKEQDNGKPSNRIFAVEFDTFPNYWWNDPSDSHIGINVNSMNSTVAYNLCGGKVMNCSYLCNGGYFTAWIDYDSASRNLDVFFANGSLYNNIAKPPKPMLNASVSLQGLLDDYMYVGFSSSTGLYSEVHEIQSWRFTSSGMPELASPPSPGVVITNPTSDSSHGSSKVGVIAGVSAGAVAALLLLGFLISRCRRRTSSKKQDKFNLVDQNLVPRMFTYKELSKATNNFSRRELLGSGGFGAVYKGTLPSGAVVAVKRMRHESKHGEESFQAEAASLSQIRQRNLVQLRGWCHEEEQLFLVYDYMCNGSLDDWLFHFSQRREKGHGKAMINLKDAEALPLTLRHSVLSGVAAALAYLHEECAQCVLHRDIKSSNVLLDGDLNAYLGDFGLARLIDHRKMEKTTMMAGTLGYMAPEMPHTGKATKETDVYSFGILTLEVMCGARPLDMAFIERGDGVLVDRVWRAPEMGDILQVTDPSLVTFAHSRTETVSYSEFESQEASLFLITPAAENDRKVITTLLQLGLLCCNPNPEGRPSMRTVSQLMLQSLENMEMSTPPLPSCKPKSHYTRPGFSELDMRGLSTSSSVVSVINVQEAAQESSQSTPPSSDFSSSREPATMQTSFVASSSVFSGR</sequence>
<dbReference type="CDD" id="cd06899">
    <property type="entry name" value="lectin_legume_LecRK_Arcelin_ConA"/>
    <property type="match status" value="1"/>
</dbReference>
<dbReference type="InterPro" id="IPR011009">
    <property type="entry name" value="Kinase-like_dom_sf"/>
</dbReference>
<dbReference type="Gene3D" id="2.60.120.200">
    <property type="match status" value="1"/>
</dbReference>
<dbReference type="SUPFAM" id="SSF56112">
    <property type="entry name" value="Protein kinase-like (PK-like)"/>
    <property type="match status" value="1"/>
</dbReference>
<dbReference type="GO" id="GO:0005524">
    <property type="term" value="F:ATP binding"/>
    <property type="evidence" value="ECO:0007669"/>
    <property type="project" value="UniProtKB-UniRule"/>
</dbReference>
<feature type="chain" id="PRO_5035845306" description="non-specific serine/threonine protein kinase" evidence="23">
    <location>
        <begin position="27"/>
        <end position="777"/>
    </location>
</feature>
<comment type="subcellular location">
    <subcellularLocation>
        <location evidence="1">Cell membrane</location>
        <topology evidence="1">Single-pass type I membrane protein</topology>
    </subcellularLocation>
</comment>
<keyword evidence="10" id="KW-0430">Lectin</keyword>
<dbReference type="EMBL" id="CM026422">
    <property type="protein sequence ID" value="KAG0588841.1"/>
    <property type="molecule type" value="Genomic_DNA"/>
</dbReference>
<keyword evidence="13 20" id="KW-0067">ATP-binding</keyword>